<protein>
    <recommendedName>
        <fullName evidence="11">Phosphofurin acidic cluster sorting protein 2</fullName>
    </recommendedName>
</protein>
<feature type="domain" description="Phosphofurin acidic cluster sorting protein 1/2 N-terminal C2" evidence="5">
    <location>
        <begin position="22"/>
        <end position="161"/>
    </location>
</feature>
<dbReference type="PANTHER" id="PTHR13280">
    <property type="entry name" value="PHOSPHOFURIN ACIDIC CLUSTER SORTING PROTEIN"/>
    <property type="match status" value="1"/>
</dbReference>
<feature type="region of interest" description="Disordered" evidence="3">
    <location>
        <begin position="157"/>
        <end position="177"/>
    </location>
</feature>
<dbReference type="Proteomes" id="UP000681722">
    <property type="component" value="Unassembled WGS sequence"/>
</dbReference>
<evidence type="ECO:0000313" key="6">
    <source>
        <dbReference type="EMBL" id="CAF0850023.1"/>
    </source>
</evidence>
<feature type="region of interest" description="Disordered" evidence="3">
    <location>
        <begin position="621"/>
        <end position="684"/>
    </location>
</feature>
<organism evidence="6 10">
    <name type="scientific">Didymodactylos carnosus</name>
    <dbReference type="NCBI Taxonomy" id="1234261"/>
    <lineage>
        <taxon>Eukaryota</taxon>
        <taxon>Metazoa</taxon>
        <taxon>Spiralia</taxon>
        <taxon>Gnathifera</taxon>
        <taxon>Rotifera</taxon>
        <taxon>Eurotatoria</taxon>
        <taxon>Bdelloidea</taxon>
        <taxon>Philodinida</taxon>
        <taxon>Philodinidae</taxon>
        <taxon>Didymodactylos</taxon>
    </lineage>
</organism>
<dbReference type="GO" id="GO:0072659">
    <property type="term" value="P:protein localization to plasma membrane"/>
    <property type="evidence" value="ECO:0007669"/>
    <property type="project" value="TreeGrafter"/>
</dbReference>
<dbReference type="EMBL" id="CAJOBC010000905">
    <property type="protein sequence ID" value="CAF3637636.1"/>
    <property type="molecule type" value="Genomic_DNA"/>
</dbReference>
<keyword evidence="10" id="KW-1185">Reference proteome</keyword>
<dbReference type="EMBL" id="CAJNOK010008514">
    <property type="protein sequence ID" value="CAF1065403.1"/>
    <property type="molecule type" value="Genomic_DNA"/>
</dbReference>
<feature type="compositionally biased region" description="Polar residues" evidence="3">
    <location>
        <begin position="159"/>
        <end position="176"/>
    </location>
</feature>
<evidence type="ECO:0000256" key="2">
    <source>
        <dbReference type="ARBA" id="ARBA00022553"/>
    </source>
</evidence>
<dbReference type="EMBL" id="CAJOBA010008529">
    <property type="protein sequence ID" value="CAF3830510.1"/>
    <property type="molecule type" value="Genomic_DNA"/>
</dbReference>
<evidence type="ECO:0000259" key="4">
    <source>
        <dbReference type="Pfam" id="PF10254"/>
    </source>
</evidence>
<evidence type="ECO:0000313" key="8">
    <source>
        <dbReference type="EMBL" id="CAF3637636.1"/>
    </source>
</evidence>
<evidence type="ECO:0000256" key="3">
    <source>
        <dbReference type="SAM" id="MobiDB-lite"/>
    </source>
</evidence>
<evidence type="ECO:0000313" key="10">
    <source>
        <dbReference type="Proteomes" id="UP000663829"/>
    </source>
</evidence>
<feature type="compositionally biased region" description="Acidic residues" evidence="3">
    <location>
        <begin position="241"/>
        <end position="261"/>
    </location>
</feature>
<feature type="compositionally biased region" description="Low complexity" evidence="3">
    <location>
        <begin position="621"/>
        <end position="633"/>
    </location>
</feature>
<evidence type="ECO:0000259" key="5">
    <source>
        <dbReference type="Pfam" id="PF25332"/>
    </source>
</evidence>
<dbReference type="Proteomes" id="UP000663829">
    <property type="component" value="Unassembled WGS sequence"/>
</dbReference>
<name>A0A813W957_9BILA</name>
<gene>
    <name evidence="6" type="ORF">GPM918_LOCUS6021</name>
    <name evidence="7" type="ORF">OVA965_LOCUS17630</name>
    <name evidence="8" type="ORF">SRO942_LOCUS6021</name>
    <name evidence="9" type="ORF">TMI583_LOCUS17641</name>
</gene>
<sequence length="853" mass="95608">MGEKSQKSGGTGHPKTATTLMAYAQLEMDNISTCVPRLCKFSIIRLVLNGPLDGGDSNSVVVAVKIQSNKRMFRCCEIPLQSDSTLDVQVNLQYLITYPHYFKRDINKLQIYVQRRKNRPMIGYKTLARGEISLNKVIQRSQNIDLHLYMNSTEKKQQQRSIVDDNSSLQHQSSEAAIQMPQKHRLVGYVSVVGLSSTIAETAQSDSRNGPKTKGTSTSVTQKQRMIAGNRQVELDKSFGDDEDYGDDDENPSDMEDSDFEYGNEKKKFINPMLIRNKLIKIFKRKGGGTTGTGVAESHHHLTMDRHSDIEEEDMIDPPSDVSDSTVPVDQWSIESVPKPGFTPVEQLQLLKFSNDDPLVLPKTNPFDESPPDSESSDVGIDIERTMMPTFLADPNPDERGRSASMAMAREGVVRQLEDLHLGDRLPETVVFLYTGLNQPNVTPLKFKEYNLAVISLTLLNEAKLVISNLIQRIQKCTAQSKQVTLVRVILLGNDAFVNAFLQSYVDCLASKPKEWMAYFRFYFIPLVSSYLATFLGSLDPQYHSLFGEISSSANESSQLPDIRELVQKVNRYVKTSQYTLSLPIGEVMLNRKGRLPEEDTSPTFLPFFCYVRLGTSSSSFESSGQQQQQQQSLDEAPLTTVSSSPSQNRDLLLTSSLPMKDSSDDSPPQSPPPPLSTIHHIKGGGDTNILLNDTLTERQLDPQSQINVQVDYWTSIGMTQQGGGGGDISSKKEGRTIKSSLKSNIRVLTVTRKPVMQNEGKMAGLLTMTFITREKKQKIMKFSKKQKEPQKVEPQSINGINRLVCTSKSQNVELTVNVDGLEWNNVKFFQISSQWHTHIKYFPLAIFTELKN</sequence>
<dbReference type="OrthoDB" id="28829at2759"/>
<comment type="caution">
    <text evidence="6">The sequence shown here is derived from an EMBL/GenBank/DDBJ whole genome shotgun (WGS) entry which is preliminary data.</text>
</comment>
<dbReference type="PANTHER" id="PTHR13280:SF17">
    <property type="entry name" value="KRUEPPEL TARGET AT 95D, ISOFORM A"/>
    <property type="match status" value="1"/>
</dbReference>
<dbReference type="InterPro" id="IPR057541">
    <property type="entry name" value="PACS1/2_N"/>
</dbReference>
<feature type="compositionally biased region" description="Polar residues" evidence="3">
    <location>
        <begin position="202"/>
        <end position="224"/>
    </location>
</feature>
<proteinExistence type="inferred from homology"/>
<evidence type="ECO:0008006" key="11">
    <source>
        <dbReference type="Google" id="ProtNLM"/>
    </source>
</evidence>
<dbReference type="EMBL" id="CAJNOQ010000905">
    <property type="protein sequence ID" value="CAF0850023.1"/>
    <property type="molecule type" value="Genomic_DNA"/>
</dbReference>
<dbReference type="Pfam" id="PF10254">
    <property type="entry name" value="Pacs-1"/>
    <property type="match status" value="1"/>
</dbReference>
<dbReference type="Proteomes" id="UP000682733">
    <property type="component" value="Unassembled WGS sequence"/>
</dbReference>
<feature type="region of interest" description="Disordered" evidence="3">
    <location>
        <begin position="202"/>
        <end position="261"/>
    </location>
</feature>
<evidence type="ECO:0000256" key="1">
    <source>
        <dbReference type="ARBA" id="ARBA00008590"/>
    </source>
</evidence>
<dbReference type="InterPro" id="IPR019381">
    <property type="entry name" value="PACS1/2_C"/>
</dbReference>
<evidence type="ECO:0000313" key="7">
    <source>
        <dbReference type="EMBL" id="CAF1065403.1"/>
    </source>
</evidence>
<comment type="similarity">
    <text evidence="1">Belongs to the PACS family.</text>
</comment>
<accession>A0A813W957</accession>
<dbReference type="Pfam" id="PF25332">
    <property type="entry name" value="C2_PACS_N"/>
    <property type="match status" value="1"/>
</dbReference>
<evidence type="ECO:0000313" key="9">
    <source>
        <dbReference type="EMBL" id="CAF3830510.1"/>
    </source>
</evidence>
<feature type="domain" description="Phosphofurin acidic cluster sorting protein 1/2 C-terminal" evidence="4">
    <location>
        <begin position="416"/>
        <end position="849"/>
    </location>
</feature>
<dbReference type="AlphaFoldDB" id="A0A813W957"/>
<keyword evidence="2" id="KW-0597">Phosphoprotein</keyword>
<dbReference type="Proteomes" id="UP000677228">
    <property type="component" value="Unassembled WGS sequence"/>
</dbReference>
<feature type="compositionally biased region" description="Polar residues" evidence="3">
    <location>
        <begin position="640"/>
        <end position="650"/>
    </location>
</feature>
<reference evidence="6" key="1">
    <citation type="submission" date="2021-02" db="EMBL/GenBank/DDBJ databases">
        <authorList>
            <person name="Nowell W R."/>
        </authorList>
    </citation>
    <scope>NUCLEOTIDE SEQUENCE</scope>
</reference>